<dbReference type="Pfam" id="PF07715">
    <property type="entry name" value="Plug"/>
    <property type="match status" value="1"/>
</dbReference>
<evidence type="ECO:0000313" key="10">
    <source>
        <dbReference type="EMBL" id="APR54994.1"/>
    </source>
</evidence>
<dbReference type="GO" id="GO:0006826">
    <property type="term" value="P:iron ion transport"/>
    <property type="evidence" value="ECO:0007669"/>
    <property type="project" value="UniProtKB-KW"/>
</dbReference>
<reference evidence="12" key="2">
    <citation type="submission" date="2016-12" db="EMBL/GenBank/DDBJ databases">
        <title>Whole genome sequencing of Sphingomonas sp. ABOJV.</title>
        <authorList>
            <person name="Conlan S."/>
            <person name="Thomas P.J."/>
            <person name="Mullikin J."/>
            <person name="Palmore T.N."/>
            <person name="Frank K.M."/>
            <person name="Segre J.A."/>
        </authorList>
    </citation>
    <scope>NUCLEOTIDE SEQUENCE [LARGE SCALE GENOMIC DNA]</scope>
    <source>
        <strain evidence="12">ABOJV</strain>
    </source>
</reference>
<dbReference type="STRING" id="93064.BRX40_11905"/>
<dbReference type="InterPro" id="IPR008969">
    <property type="entry name" value="CarboxyPept-like_regulatory"/>
</dbReference>
<keyword evidence="12" id="KW-1185">Reference proteome</keyword>
<accession>A0A1L6JGF2</accession>
<evidence type="ECO:0000256" key="6">
    <source>
        <dbReference type="ARBA" id="ARBA00023237"/>
    </source>
</evidence>
<dbReference type="PANTHER" id="PTHR40980:SF4">
    <property type="entry name" value="TONB-DEPENDENT RECEPTOR-LIKE BETA-BARREL DOMAIN-CONTAINING PROTEIN"/>
    <property type="match status" value="1"/>
</dbReference>
<keyword evidence="4" id="KW-0408">Iron</keyword>
<dbReference type="Pfam" id="PF07660">
    <property type="entry name" value="STN"/>
    <property type="match status" value="1"/>
</dbReference>
<protein>
    <submittedName>
        <fullName evidence="10">TonB-dependent receptor</fullName>
    </submittedName>
</protein>
<evidence type="ECO:0000256" key="5">
    <source>
        <dbReference type="ARBA" id="ARBA00023136"/>
    </source>
</evidence>
<dbReference type="SMART" id="SM00965">
    <property type="entry name" value="STN"/>
    <property type="match status" value="1"/>
</dbReference>
<keyword evidence="3" id="KW-0406">Ion transport</keyword>
<evidence type="ECO:0000256" key="1">
    <source>
        <dbReference type="ARBA" id="ARBA00004442"/>
    </source>
</evidence>
<dbReference type="EMBL" id="CP018820">
    <property type="protein sequence ID" value="APR54994.1"/>
    <property type="molecule type" value="Genomic_DNA"/>
</dbReference>
<sequence length="1088" mass="119320">MFIRNSILSGTAIAAVIAATPALAQERSFDLPAQPAVKAIPAFARQAQLQIIASARDLAGVRTPAIKGRMDARAALRRLIAGTPLKIASDDGQVVTLRSARAPASPQSGRAIGQGVLAGRVLNTATGEYVRNAEIRAEGTTIVAYSDEGGNFRLTGLPAGQVTIIVRYTGLQETRATAIVAAGQVATLQVALEAQSFAADGGGEVESVTITAARDGQAAAIMERRAAMNAKTVVAADNYGGLTMGDVGEFMKNMPGLSLDYTEVDATAVRIGGLDPKYSTFTTDGARMATATSNNNNGRQNSFEQMSITGIESIELNNTLTASMDADSPGGSINLRSKYAFQRKGRQLRFQLGGVGTSDSGLSPAYFPDDRKHARIYPSGQIGFADVVLDGRLGIAFNASYNANYVQQDRIQTDWSYLPGGRVMPYQVMWRPGPKFTSRTAANLALDYKITDDLAFSLRSSYSYYDVEYFNQYTYLIFGTTTRSYATPDSTPTHIVVNPLAGTPTATRLHTQYSHRYAGTPAYLVAPKLEYRGDTFEATLRGSYSRSEFNFRDNSKGFFQRTDSYLTRIGFTLDRASEDSNAWTLAQTAGRPWGDPRSFNRDDDIGNNIRTAESDAVNEMFGVNLDLKEKFEIGGVPMTLMAGAAARTNDWRTNEGSWNQFQYVGPTGDLTQKAPEAVIPWTQHYKFQIHGFDAGNMNAQGWRADSNYAMYDIYKDHPEYFVPDTLGNLKRDLDNNKRVKEDIYAGYLELQARAGRASFDLGVRYERTRTGARIANIRPLSEVAAAGYPVSATAATTVEGLLYQYNGGTYATRRGDYDDWFLSGGVKYDFTDKLVAQVSFSQSILRPDYGNLGGVVSVNDDTMIVNVPNPMLKPEHSTKYFARLQYFLEPSGIVAISAYKLDIRDMQVTGITVNPEDVGYDPNEYVGYTFRSAQNAPGTSTNNGLILEYDQQLTFLPGALKGLGLRASFTLVDPDGVRQNLPERAANWGLRYSRGPFDFQLTGNWQSSYRISALGNTPTTANNGILYRAERELWNISASYKVTKNFEVMLAGRNIFNAPDIVYSNERSRVQQYSIYGSMWNIGIKGTF</sequence>
<reference evidence="10" key="1">
    <citation type="submission" date="2016-12" db="EMBL/GenBank/DDBJ databases">
        <title>Whole genome sequencing of Sphingomonas koreensis.</title>
        <authorList>
            <person name="Conlan S."/>
            <person name="Thomas P.J."/>
            <person name="Mullikin J."/>
            <person name="Palmore T.N."/>
            <person name="Frank K.M."/>
            <person name="Segre J.A."/>
        </authorList>
    </citation>
    <scope>NUCLEOTIDE SEQUENCE</scope>
    <source>
        <strain evidence="10">ABOJV</strain>
    </source>
</reference>
<keyword evidence="2" id="KW-0813">Transport</keyword>
<dbReference type="KEGG" id="skr:BRX40_11905"/>
<dbReference type="GeneID" id="44133269"/>
<dbReference type="SUPFAM" id="SSF56935">
    <property type="entry name" value="Porins"/>
    <property type="match status" value="1"/>
</dbReference>
<keyword evidence="8" id="KW-0732">Signal</keyword>
<dbReference type="EMBL" id="QQWO01000024">
    <property type="protein sequence ID" value="RSU99289.1"/>
    <property type="molecule type" value="Genomic_DNA"/>
</dbReference>
<evidence type="ECO:0000256" key="8">
    <source>
        <dbReference type="SAM" id="SignalP"/>
    </source>
</evidence>
<dbReference type="InterPro" id="IPR000531">
    <property type="entry name" value="Beta-barrel_TonB"/>
</dbReference>
<dbReference type="Proteomes" id="UP000185161">
    <property type="component" value="Chromosome"/>
</dbReference>
<dbReference type="Pfam" id="PF13620">
    <property type="entry name" value="CarboxypepD_reg"/>
    <property type="match status" value="1"/>
</dbReference>
<keyword evidence="3" id="KW-0410">Iron transport</keyword>
<dbReference type="OrthoDB" id="5476657at2"/>
<dbReference type="InterPro" id="IPR011662">
    <property type="entry name" value="Secretin/TonB_short_N"/>
</dbReference>
<dbReference type="RefSeq" id="WP_075153187.1">
    <property type="nucleotide sequence ID" value="NZ_CP018820.1"/>
</dbReference>
<keyword evidence="10" id="KW-0675">Receptor</keyword>
<keyword evidence="5 7" id="KW-0472">Membrane</keyword>
<comment type="subcellular location">
    <subcellularLocation>
        <location evidence="1 7">Cell outer membrane</location>
    </subcellularLocation>
</comment>
<evidence type="ECO:0000256" key="4">
    <source>
        <dbReference type="ARBA" id="ARBA00023004"/>
    </source>
</evidence>
<evidence type="ECO:0000313" key="12">
    <source>
        <dbReference type="Proteomes" id="UP000185161"/>
    </source>
</evidence>
<dbReference type="SUPFAM" id="SSF49464">
    <property type="entry name" value="Carboxypeptidase regulatory domain-like"/>
    <property type="match status" value="1"/>
</dbReference>
<evidence type="ECO:0000259" key="9">
    <source>
        <dbReference type="SMART" id="SM00965"/>
    </source>
</evidence>
<organism evidence="10 12">
    <name type="scientific">Sphingomonas koreensis</name>
    <dbReference type="NCBI Taxonomy" id="93064"/>
    <lineage>
        <taxon>Bacteria</taxon>
        <taxon>Pseudomonadati</taxon>
        <taxon>Pseudomonadota</taxon>
        <taxon>Alphaproteobacteria</taxon>
        <taxon>Sphingomonadales</taxon>
        <taxon>Sphingomonadaceae</taxon>
        <taxon>Sphingomonas</taxon>
    </lineage>
</organism>
<reference evidence="11 13" key="3">
    <citation type="submission" date="2018-07" db="EMBL/GenBank/DDBJ databases">
        <title>Genomic and Epidemiologic Investigation of an Indolent Hospital Outbreak.</title>
        <authorList>
            <person name="Johnson R.C."/>
            <person name="Deming C."/>
            <person name="Conlan S."/>
            <person name="Zellmer C.J."/>
            <person name="Michelin A.V."/>
            <person name="Lee-Lin S."/>
            <person name="Thomas P.J."/>
            <person name="Park M."/>
            <person name="Weingarten R.A."/>
            <person name="Less J."/>
            <person name="Dekker J.P."/>
            <person name="Frank K.M."/>
            <person name="Musser K.A."/>
            <person name="Mcquiston J.R."/>
            <person name="Henderson D.K."/>
            <person name="Lau A.F."/>
            <person name="Palmore T.N."/>
            <person name="Segre J.A."/>
        </authorList>
    </citation>
    <scope>NUCLEOTIDE SEQUENCE [LARGE SCALE GENOMIC DNA]</scope>
    <source>
        <strain evidence="11 13">SK-NIH.Env10_0317</strain>
    </source>
</reference>
<dbReference type="Pfam" id="PF00593">
    <property type="entry name" value="TonB_dep_Rec_b-barrel"/>
    <property type="match status" value="1"/>
</dbReference>
<dbReference type="InterPro" id="IPR036942">
    <property type="entry name" value="Beta-barrel_TonB_sf"/>
</dbReference>
<keyword evidence="6" id="KW-0998">Cell outer membrane</keyword>
<evidence type="ECO:0000313" key="11">
    <source>
        <dbReference type="EMBL" id="RSU99289.1"/>
    </source>
</evidence>
<name>A0A1L6JGF2_9SPHN</name>
<dbReference type="Proteomes" id="UP000286681">
    <property type="component" value="Unassembled WGS sequence"/>
</dbReference>
<gene>
    <name evidence="10" type="ORF">BRX40_11905</name>
    <name evidence="11" type="ORF">CA257_20335</name>
</gene>
<dbReference type="Gene3D" id="3.55.50.30">
    <property type="match status" value="1"/>
</dbReference>
<evidence type="ECO:0000256" key="3">
    <source>
        <dbReference type="ARBA" id="ARBA00022496"/>
    </source>
</evidence>
<dbReference type="Gene3D" id="2.40.170.20">
    <property type="entry name" value="TonB-dependent receptor, beta-barrel domain"/>
    <property type="match status" value="1"/>
</dbReference>
<dbReference type="InterPro" id="IPR037066">
    <property type="entry name" value="Plug_dom_sf"/>
</dbReference>
<dbReference type="PANTHER" id="PTHR40980">
    <property type="entry name" value="PLUG DOMAIN-CONTAINING PROTEIN"/>
    <property type="match status" value="1"/>
</dbReference>
<comment type="similarity">
    <text evidence="7">Belongs to the TonB-dependent receptor family.</text>
</comment>
<evidence type="ECO:0000256" key="7">
    <source>
        <dbReference type="RuleBase" id="RU003357"/>
    </source>
</evidence>
<dbReference type="AlphaFoldDB" id="A0A1L6JGF2"/>
<proteinExistence type="inferred from homology"/>
<dbReference type="Gene3D" id="2.170.130.10">
    <property type="entry name" value="TonB-dependent receptor, plug domain"/>
    <property type="match status" value="1"/>
</dbReference>
<evidence type="ECO:0000256" key="2">
    <source>
        <dbReference type="ARBA" id="ARBA00022448"/>
    </source>
</evidence>
<dbReference type="GO" id="GO:0009279">
    <property type="term" value="C:cell outer membrane"/>
    <property type="evidence" value="ECO:0007669"/>
    <property type="project" value="UniProtKB-SubCell"/>
</dbReference>
<keyword evidence="7" id="KW-0798">TonB box</keyword>
<dbReference type="Gene3D" id="2.60.40.1120">
    <property type="entry name" value="Carboxypeptidase-like, regulatory domain"/>
    <property type="match status" value="1"/>
</dbReference>
<evidence type="ECO:0000313" key="13">
    <source>
        <dbReference type="Proteomes" id="UP000286681"/>
    </source>
</evidence>
<feature type="chain" id="PRO_5041797993" evidence="8">
    <location>
        <begin position="25"/>
        <end position="1088"/>
    </location>
</feature>
<feature type="domain" description="Secretin/TonB short N-terminal" evidence="9">
    <location>
        <begin position="49"/>
        <end position="100"/>
    </location>
</feature>
<feature type="signal peptide" evidence="8">
    <location>
        <begin position="1"/>
        <end position="24"/>
    </location>
</feature>
<dbReference type="InterPro" id="IPR012910">
    <property type="entry name" value="Plug_dom"/>
</dbReference>